<dbReference type="SUPFAM" id="SSF51905">
    <property type="entry name" value="FAD/NAD(P)-binding domain"/>
    <property type="match status" value="1"/>
</dbReference>
<protein>
    <recommendedName>
        <fullName evidence="3">FAD/NAD(P)-binding domain-containing protein</fullName>
    </recommendedName>
</protein>
<evidence type="ECO:0000313" key="1">
    <source>
        <dbReference type="EMBL" id="EJD37351.1"/>
    </source>
</evidence>
<evidence type="ECO:0000313" key="2">
    <source>
        <dbReference type="Proteomes" id="UP000006514"/>
    </source>
</evidence>
<name>J0LHD5_AURST</name>
<dbReference type="eggNOG" id="ENOG502SF7E">
    <property type="taxonomic scope" value="Eukaryota"/>
</dbReference>
<keyword evidence="2" id="KW-1185">Reference proteome</keyword>
<dbReference type="Proteomes" id="UP000006514">
    <property type="component" value="Unassembled WGS sequence"/>
</dbReference>
<organism evidence="1 2">
    <name type="scientific">Auricularia subglabra (strain TFB-10046 / SS5)</name>
    <name type="common">White-rot fungus</name>
    <name type="synonym">Auricularia delicata (strain TFB10046)</name>
    <dbReference type="NCBI Taxonomy" id="717982"/>
    <lineage>
        <taxon>Eukaryota</taxon>
        <taxon>Fungi</taxon>
        <taxon>Dikarya</taxon>
        <taxon>Basidiomycota</taxon>
        <taxon>Agaricomycotina</taxon>
        <taxon>Agaricomycetes</taxon>
        <taxon>Auriculariales</taxon>
        <taxon>Auriculariaceae</taxon>
        <taxon>Auricularia</taxon>
    </lineage>
</organism>
<evidence type="ECO:0008006" key="3">
    <source>
        <dbReference type="Google" id="ProtNLM"/>
    </source>
</evidence>
<gene>
    <name evidence="1" type="ORF">AURDEDRAFT_116824</name>
</gene>
<reference evidence="2" key="1">
    <citation type="journal article" date="2012" name="Science">
        <title>The Paleozoic origin of enzymatic lignin decomposition reconstructed from 31 fungal genomes.</title>
        <authorList>
            <person name="Floudas D."/>
            <person name="Binder M."/>
            <person name="Riley R."/>
            <person name="Barry K."/>
            <person name="Blanchette R.A."/>
            <person name="Henrissat B."/>
            <person name="Martinez A.T."/>
            <person name="Otillar R."/>
            <person name="Spatafora J.W."/>
            <person name="Yadav J.S."/>
            <person name="Aerts A."/>
            <person name="Benoit I."/>
            <person name="Boyd A."/>
            <person name="Carlson A."/>
            <person name="Copeland A."/>
            <person name="Coutinho P.M."/>
            <person name="de Vries R.P."/>
            <person name="Ferreira P."/>
            <person name="Findley K."/>
            <person name="Foster B."/>
            <person name="Gaskell J."/>
            <person name="Glotzer D."/>
            <person name="Gorecki P."/>
            <person name="Heitman J."/>
            <person name="Hesse C."/>
            <person name="Hori C."/>
            <person name="Igarashi K."/>
            <person name="Jurgens J.A."/>
            <person name="Kallen N."/>
            <person name="Kersten P."/>
            <person name="Kohler A."/>
            <person name="Kuees U."/>
            <person name="Kumar T.K.A."/>
            <person name="Kuo A."/>
            <person name="LaButti K."/>
            <person name="Larrondo L.F."/>
            <person name="Lindquist E."/>
            <person name="Ling A."/>
            <person name="Lombard V."/>
            <person name="Lucas S."/>
            <person name="Lundell T."/>
            <person name="Martin R."/>
            <person name="McLaughlin D.J."/>
            <person name="Morgenstern I."/>
            <person name="Morin E."/>
            <person name="Murat C."/>
            <person name="Nagy L.G."/>
            <person name="Nolan M."/>
            <person name="Ohm R.A."/>
            <person name="Patyshakuliyeva A."/>
            <person name="Rokas A."/>
            <person name="Ruiz-Duenas F.J."/>
            <person name="Sabat G."/>
            <person name="Salamov A."/>
            <person name="Samejima M."/>
            <person name="Schmutz J."/>
            <person name="Slot J.C."/>
            <person name="St John F."/>
            <person name="Stenlid J."/>
            <person name="Sun H."/>
            <person name="Sun S."/>
            <person name="Syed K."/>
            <person name="Tsang A."/>
            <person name="Wiebenga A."/>
            <person name="Young D."/>
            <person name="Pisabarro A."/>
            <person name="Eastwood D.C."/>
            <person name="Martin F."/>
            <person name="Cullen D."/>
            <person name="Grigoriev I.V."/>
            <person name="Hibbett D.S."/>
        </authorList>
    </citation>
    <scope>NUCLEOTIDE SEQUENCE [LARGE SCALE GENOMIC DNA]</scope>
    <source>
        <strain evidence="2">TFB10046</strain>
    </source>
</reference>
<sequence>MEIPPRAQVALALAAAGAVLYPILRRSFRSYLLRKYTCVLDLEQLGAPRAGGKLRGTAVVCGGSVAGLFAARICSDHFESVVVVEPEAWTFTPEARSPPQFDTREVQGNGGAYNTLNHKRSRVYQYTAVHLYQVLLLKFARRLFARFDEEVKEWSVLIRPADQNLSLSGHRVRFPGAEETIIGPRRKIEPVFRKLICAGCPSIDFVHGTATGFQLAADGAVRVVNVRLADGSAREIEDCALAVDCTGIAQSGLKLLSRAIPQFPTDLRATYNADIVYSTLEYPCPPNFDETLITLGMPKTKSPGVFGYSPSPEVDTRMVALTRCDENTVVFTMGGWAVEMPTNLDEIRTFAQQVKNKNHIPDNFYKAVDMLEPVAHLGTVFEARVTNCYKVYYERAADLVPRNFVAMGDASMRVNPRFGQGVTKGAIGAMTLDSVLRTMAPTHKDFSRVFFQKMTPRTDGAWNGTRLADYAASTTIPLPGETHETGRFARWYQGQFLKTVEKNPAAASAFWHVLMFLAPPSDMFAPSIVAGVIRETLWSSS</sequence>
<dbReference type="KEGG" id="adl:AURDEDRAFT_116824"/>
<dbReference type="OrthoDB" id="10051892at2759"/>
<dbReference type="InParanoid" id="J0LHD5"/>
<dbReference type="AlphaFoldDB" id="J0LHD5"/>
<accession>J0LHD5</accession>
<proteinExistence type="predicted"/>
<dbReference type="EMBL" id="JH687843">
    <property type="protein sequence ID" value="EJD37351.1"/>
    <property type="molecule type" value="Genomic_DNA"/>
</dbReference>
<dbReference type="InterPro" id="IPR036188">
    <property type="entry name" value="FAD/NAD-bd_sf"/>
</dbReference>
<dbReference type="OMA" id="WIAMGDS"/>